<sequence>MSVEWLRNLAGASLTEEEMQRVPYPKTELTAHVSIRFMQFNGLIGTWIIGPILALSKKEHRNLSCLKAKMTKAGRAGVFLGVPFGVLATYAKIGKESDPYKIWDRCYRLRHNRNQVRVDQASTVSTLGGAVLGVASGGGAWFGALMGMSAGIMASAVYNNKLEKDEKKRAAEALQKDNTP</sequence>
<keyword evidence="3" id="KW-1185">Reference proteome</keyword>
<name>A0A9D4N446_DREPO</name>
<dbReference type="PANTHER" id="PTHR38636:SF1">
    <property type="entry name" value="CHLORIDE CHANNEL PROTEIN CLC-D"/>
    <property type="match status" value="1"/>
</dbReference>
<keyword evidence="1" id="KW-0812">Transmembrane</keyword>
<comment type="caution">
    <text evidence="2">The sequence shown here is derived from an EMBL/GenBank/DDBJ whole genome shotgun (WGS) entry which is preliminary data.</text>
</comment>
<gene>
    <name evidence="2" type="ORF">DPMN_013346</name>
</gene>
<feature type="transmembrane region" description="Helical" evidence="1">
    <location>
        <begin position="76"/>
        <end position="93"/>
    </location>
</feature>
<proteinExistence type="predicted"/>
<reference evidence="2" key="2">
    <citation type="submission" date="2020-11" db="EMBL/GenBank/DDBJ databases">
        <authorList>
            <person name="McCartney M.A."/>
            <person name="Auch B."/>
            <person name="Kono T."/>
            <person name="Mallez S."/>
            <person name="Becker A."/>
            <person name="Gohl D.M."/>
            <person name="Silverstein K.A.T."/>
            <person name="Koren S."/>
            <person name="Bechman K.B."/>
            <person name="Herman A."/>
            <person name="Abrahante J.E."/>
            <person name="Garbe J."/>
        </authorList>
    </citation>
    <scope>NUCLEOTIDE SEQUENCE</scope>
    <source>
        <strain evidence="2">Duluth1</strain>
        <tissue evidence="2">Whole animal</tissue>
    </source>
</reference>
<dbReference type="Pfam" id="PF08560">
    <property type="entry name" value="DUF1757"/>
    <property type="match status" value="1"/>
</dbReference>
<feature type="transmembrane region" description="Helical" evidence="1">
    <location>
        <begin position="37"/>
        <end position="55"/>
    </location>
</feature>
<evidence type="ECO:0000313" key="2">
    <source>
        <dbReference type="EMBL" id="KAH3889293.1"/>
    </source>
</evidence>
<dbReference type="Proteomes" id="UP000828390">
    <property type="component" value="Unassembled WGS sequence"/>
</dbReference>
<organism evidence="2 3">
    <name type="scientific">Dreissena polymorpha</name>
    <name type="common">Zebra mussel</name>
    <name type="synonym">Mytilus polymorpha</name>
    <dbReference type="NCBI Taxonomy" id="45954"/>
    <lineage>
        <taxon>Eukaryota</taxon>
        <taxon>Metazoa</taxon>
        <taxon>Spiralia</taxon>
        <taxon>Lophotrochozoa</taxon>
        <taxon>Mollusca</taxon>
        <taxon>Bivalvia</taxon>
        <taxon>Autobranchia</taxon>
        <taxon>Heteroconchia</taxon>
        <taxon>Euheterodonta</taxon>
        <taxon>Imparidentia</taxon>
        <taxon>Neoheterodontei</taxon>
        <taxon>Myida</taxon>
        <taxon>Dreissenoidea</taxon>
        <taxon>Dreissenidae</taxon>
        <taxon>Dreissena</taxon>
    </lineage>
</organism>
<dbReference type="InterPro" id="IPR013869">
    <property type="entry name" value="DUF1757"/>
</dbReference>
<dbReference type="AlphaFoldDB" id="A0A9D4N446"/>
<reference evidence="2" key="1">
    <citation type="journal article" date="2019" name="bioRxiv">
        <title>The Genome of the Zebra Mussel, Dreissena polymorpha: A Resource for Invasive Species Research.</title>
        <authorList>
            <person name="McCartney M.A."/>
            <person name="Auch B."/>
            <person name="Kono T."/>
            <person name="Mallez S."/>
            <person name="Zhang Y."/>
            <person name="Obille A."/>
            <person name="Becker A."/>
            <person name="Abrahante J.E."/>
            <person name="Garbe J."/>
            <person name="Badalamenti J.P."/>
            <person name="Herman A."/>
            <person name="Mangelson H."/>
            <person name="Liachko I."/>
            <person name="Sullivan S."/>
            <person name="Sone E.D."/>
            <person name="Koren S."/>
            <person name="Silverstein K.A.T."/>
            <person name="Beckman K.B."/>
            <person name="Gohl D.M."/>
        </authorList>
    </citation>
    <scope>NUCLEOTIDE SEQUENCE</scope>
    <source>
        <strain evidence="2">Duluth1</strain>
        <tissue evidence="2">Whole animal</tissue>
    </source>
</reference>
<dbReference type="EMBL" id="JAIWYP010000001">
    <property type="protein sequence ID" value="KAH3889293.1"/>
    <property type="molecule type" value="Genomic_DNA"/>
</dbReference>
<keyword evidence="1" id="KW-0472">Membrane</keyword>
<evidence type="ECO:0000313" key="3">
    <source>
        <dbReference type="Proteomes" id="UP000828390"/>
    </source>
</evidence>
<evidence type="ECO:0000256" key="1">
    <source>
        <dbReference type="SAM" id="Phobius"/>
    </source>
</evidence>
<keyword evidence="1" id="KW-1133">Transmembrane helix</keyword>
<dbReference type="PANTHER" id="PTHR38636">
    <property type="entry name" value="PROTEIN CBG20488"/>
    <property type="match status" value="1"/>
</dbReference>
<feature type="transmembrane region" description="Helical" evidence="1">
    <location>
        <begin position="140"/>
        <end position="159"/>
    </location>
</feature>
<protein>
    <submittedName>
        <fullName evidence="2">Uncharacterized protein</fullName>
    </submittedName>
</protein>
<accession>A0A9D4N446</accession>